<dbReference type="EMBL" id="MNBE01000665">
    <property type="protein sequence ID" value="OKO98878.1"/>
    <property type="molecule type" value="Genomic_DNA"/>
</dbReference>
<comment type="caution">
    <text evidence="3">The sequence shown here is derived from an EMBL/GenBank/DDBJ whole genome shotgun (WGS) entry which is preliminary data.</text>
</comment>
<feature type="compositionally biased region" description="Low complexity" evidence="1">
    <location>
        <begin position="97"/>
        <end position="106"/>
    </location>
</feature>
<dbReference type="OrthoDB" id="5309803at2759"/>
<dbReference type="AlphaFoldDB" id="A0A1Q5TF78"/>
<organism evidence="3 4">
    <name type="scientific">Penicillium subrubescens</name>
    <dbReference type="NCBI Taxonomy" id="1316194"/>
    <lineage>
        <taxon>Eukaryota</taxon>
        <taxon>Fungi</taxon>
        <taxon>Dikarya</taxon>
        <taxon>Ascomycota</taxon>
        <taxon>Pezizomycotina</taxon>
        <taxon>Eurotiomycetes</taxon>
        <taxon>Eurotiomycetidae</taxon>
        <taxon>Eurotiales</taxon>
        <taxon>Aspergillaceae</taxon>
        <taxon>Penicillium</taxon>
    </lineage>
</organism>
<proteinExistence type="predicted"/>
<keyword evidence="2" id="KW-0472">Membrane</keyword>
<protein>
    <submittedName>
        <fullName evidence="3">Uncharacterized protein</fullName>
    </submittedName>
</protein>
<keyword evidence="2" id="KW-1133">Transmembrane helix</keyword>
<dbReference type="Proteomes" id="UP000186955">
    <property type="component" value="Unassembled WGS sequence"/>
</dbReference>
<evidence type="ECO:0000256" key="1">
    <source>
        <dbReference type="SAM" id="MobiDB-lite"/>
    </source>
</evidence>
<reference evidence="3 4" key="1">
    <citation type="submission" date="2016-10" db="EMBL/GenBank/DDBJ databases">
        <title>Genome sequence of the ascomycete fungus Penicillium subrubescens.</title>
        <authorList>
            <person name="De Vries R.P."/>
            <person name="Peng M."/>
            <person name="Dilokpimol A."/>
            <person name="Hilden K."/>
            <person name="Makela M.R."/>
            <person name="Grigoriev I."/>
            <person name="Riley R."/>
            <person name="Granchi Z."/>
        </authorList>
    </citation>
    <scope>NUCLEOTIDE SEQUENCE [LARGE SCALE GENOMIC DNA]</scope>
    <source>
        <strain evidence="3 4">CBS 132785</strain>
    </source>
</reference>
<sequence length="143" mass="15667">MAWYSILPPQLIQVESWAVRIFFLLGLITIVPWAAFIIFDAGLYLYRMILWEFPWIGGRARGHQRPRAPSLQERPDGQRRAFGLHGVETDGADSDSGKSGSATSSKSPERSQDAGRENKTSAADGSTSSGTDGDLKRRGTGRA</sequence>
<feature type="region of interest" description="Disordered" evidence="1">
    <location>
        <begin position="60"/>
        <end position="143"/>
    </location>
</feature>
<keyword evidence="2" id="KW-0812">Transmembrane</keyword>
<feature type="transmembrane region" description="Helical" evidence="2">
    <location>
        <begin position="20"/>
        <end position="46"/>
    </location>
</feature>
<feature type="compositionally biased region" description="Low complexity" evidence="1">
    <location>
        <begin position="120"/>
        <end position="132"/>
    </location>
</feature>
<evidence type="ECO:0000313" key="3">
    <source>
        <dbReference type="EMBL" id="OKO98878.1"/>
    </source>
</evidence>
<gene>
    <name evidence="3" type="ORF">PENSUB_8795</name>
</gene>
<name>A0A1Q5TF78_9EURO</name>
<keyword evidence="4" id="KW-1185">Reference proteome</keyword>
<accession>A0A1Q5TF78</accession>
<feature type="compositionally biased region" description="Basic and acidic residues" evidence="1">
    <location>
        <begin position="107"/>
        <end position="119"/>
    </location>
</feature>
<evidence type="ECO:0000256" key="2">
    <source>
        <dbReference type="SAM" id="Phobius"/>
    </source>
</evidence>
<evidence type="ECO:0000313" key="4">
    <source>
        <dbReference type="Proteomes" id="UP000186955"/>
    </source>
</evidence>